<dbReference type="Proteomes" id="UP000728185">
    <property type="component" value="Unassembled WGS sequence"/>
</dbReference>
<reference evidence="2" key="1">
    <citation type="submission" date="2019-05" db="EMBL/GenBank/DDBJ databases">
        <title>Annotation for the trematode Fasciolopsis buski.</title>
        <authorList>
            <person name="Choi Y.-J."/>
        </authorList>
    </citation>
    <scope>NUCLEOTIDE SEQUENCE</scope>
    <source>
        <strain evidence="2">HT</strain>
        <tissue evidence="2">Whole worm</tissue>
    </source>
</reference>
<feature type="domain" description="Receptor L-domain" evidence="1">
    <location>
        <begin position="18"/>
        <end position="65"/>
    </location>
</feature>
<name>A0A8E0VLH6_9TREM</name>
<dbReference type="EMBL" id="LUCM01005603">
    <property type="protein sequence ID" value="KAA0192557.1"/>
    <property type="molecule type" value="Genomic_DNA"/>
</dbReference>
<dbReference type="SMART" id="SM00261">
    <property type="entry name" value="FU"/>
    <property type="match status" value="4"/>
</dbReference>
<dbReference type="Gene3D" id="3.30.200.20">
    <property type="entry name" value="Phosphorylase Kinase, domain 1"/>
    <property type="match status" value="1"/>
</dbReference>
<organism evidence="2 3">
    <name type="scientific">Fasciolopsis buskii</name>
    <dbReference type="NCBI Taxonomy" id="27845"/>
    <lineage>
        <taxon>Eukaryota</taxon>
        <taxon>Metazoa</taxon>
        <taxon>Spiralia</taxon>
        <taxon>Lophotrochozoa</taxon>
        <taxon>Platyhelminthes</taxon>
        <taxon>Trematoda</taxon>
        <taxon>Digenea</taxon>
        <taxon>Plagiorchiida</taxon>
        <taxon>Echinostomata</taxon>
        <taxon>Echinostomatoidea</taxon>
        <taxon>Fasciolidae</taxon>
        <taxon>Fasciolopsis</taxon>
    </lineage>
</organism>
<dbReference type="Gene3D" id="2.10.220.10">
    <property type="entry name" value="Hormone Receptor, Insulin-like Growth Factor Receptor 1, Chain A, domain 2"/>
    <property type="match status" value="2"/>
</dbReference>
<evidence type="ECO:0000259" key="1">
    <source>
        <dbReference type="Pfam" id="PF01030"/>
    </source>
</evidence>
<dbReference type="InterPro" id="IPR006212">
    <property type="entry name" value="Furin_repeat"/>
</dbReference>
<comment type="caution">
    <text evidence="2">The sequence shown here is derived from an EMBL/GenBank/DDBJ whole genome shotgun (WGS) entry which is preliminary data.</text>
</comment>
<accession>A0A8E0VLH6</accession>
<dbReference type="InterPro" id="IPR009030">
    <property type="entry name" value="Growth_fac_rcpt_cys_sf"/>
</dbReference>
<dbReference type="CDD" id="cd00064">
    <property type="entry name" value="FU"/>
    <property type="match status" value="2"/>
</dbReference>
<dbReference type="SUPFAM" id="SSF57184">
    <property type="entry name" value="Growth factor receptor domain"/>
    <property type="match status" value="2"/>
</dbReference>
<sequence length="936" mass="103475">MPKINTMELADPVSPHVHQARTININSNQHLEFLGLTSLRTIAHPTILITGNPNLCFTESIQWDSFVPNRSNPIGSNLLHAQALAPSFTGAVRTGRFGREPYTALRERIQKEIERRLLQDLLSHLPGKVNRPRSYSIPTIFIQGNAHPEFCSKRQCFCSIIIRLITVIRGGKSASCSRQCVPKLGCWGPGSSFCRACRDWSVPRSDGTRLCVDHCERVPGYFTPKSTNVGLTTLASLTPAAIANGQETESTDEPTRKQDYLTNAINLPCGTCSPSCRSEKNACYGSGSDQCIGPCRWVQDGPYCREKCPFAKFEDPTSHMCHECDPVCSVPIRSINGPAEPNLAVCTGGGNWPGPGGCNYCRQTVLRLTSNTNTSEAARLECVEICPSDTYLHVVNLHYRGGSSRHRLVTAHTMPWHTDLRGQLLDFSPWSHTDGVLFERFPQVVQRQLVSWLHNHTQPQLYGVARVCLPCHEQCARVTPSPTETDTEIFVTPGASICLGPGPEQCMRCANASFMGRCVSQCPEGCSGPSASQCHRCRVVKIYLNRGKTKWRCGFTCPILYKYQVRDHHTGDLVCSTRADRIRVSVDSTLEAQNLTSRHRNQSHPVDSDDLEETDAQMDTIQQYNVHFYLSGEAAGTLAALASCLAFLLGLSGLIYWAVLQQPPNPDPKFTEWLDNKDGKTNWTERMRRTCEWLWTRGRPRATSDYSDTDGSHQGLLNSAGQLRLMKEKKHSNPIPASWSRIDTCADRLDYTDEPTGTVDFSSDAQFRGRDQPNMATLRIITESQLIRGPLIGSGAFGTVFCGIWRPQQTSTNSTGSNYDSGLVESSQISLSPRTMSTSMSITETDWPDRLEVSWTESGRVLQVRRKSREITSSMASGATGSLPTPTESSVNRAIIEIPVAIKVLTDSADAQTNKELLEEAKVSLNGSSKPIGLHC</sequence>
<dbReference type="Gene3D" id="3.80.20.20">
    <property type="entry name" value="Receptor L-domain"/>
    <property type="match status" value="1"/>
</dbReference>
<dbReference type="Pfam" id="PF01030">
    <property type="entry name" value="Recep_L_domain"/>
    <property type="match status" value="1"/>
</dbReference>
<protein>
    <recommendedName>
        <fullName evidence="1">Receptor L-domain domain-containing protein</fullName>
    </recommendedName>
</protein>
<dbReference type="SUPFAM" id="SSF52058">
    <property type="entry name" value="L domain-like"/>
    <property type="match status" value="1"/>
</dbReference>
<dbReference type="OrthoDB" id="6219513at2759"/>
<dbReference type="InterPro" id="IPR000494">
    <property type="entry name" value="Rcpt_L-dom"/>
</dbReference>
<dbReference type="InterPro" id="IPR036941">
    <property type="entry name" value="Rcpt_L-dom_sf"/>
</dbReference>
<evidence type="ECO:0000313" key="2">
    <source>
        <dbReference type="EMBL" id="KAA0192557.1"/>
    </source>
</evidence>
<proteinExistence type="predicted"/>
<dbReference type="AlphaFoldDB" id="A0A8E0VLH6"/>
<evidence type="ECO:0000313" key="3">
    <source>
        <dbReference type="Proteomes" id="UP000728185"/>
    </source>
</evidence>
<gene>
    <name evidence="2" type="ORF">FBUS_02554</name>
</gene>
<keyword evidence="3" id="KW-1185">Reference proteome</keyword>